<dbReference type="InterPro" id="IPR023296">
    <property type="entry name" value="Glyco_hydro_beta-prop_sf"/>
</dbReference>
<dbReference type="AlphaFoldDB" id="A0A3M7FXH8"/>
<evidence type="ECO:0000256" key="1">
    <source>
        <dbReference type="ARBA" id="ARBA00004834"/>
    </source>
</evidence>
<keyword evidence="9" id="KW-1133">Transmembrane helix</keyword>
<evidence type="ECO:0000256" key="4">
    <source>
        <dbReference type="ARBA" id="ARBA00023295"/>
    </source>
</evidence>
<dbReference type="Proteomes" id="UP000268823">
    <property type="component" value="Unassembled WGS sequence"/>
</dbReference>
<dbReference type="PANTHER" id="PTHR43301">
    <property type="entry name" value="ARABINAN ENDO-1,5-ALPHA-L-ARABINOSIDASE"/>
    <property type="match status" value="1"/>
</dbReference>
<organism evidence="10 11">
    <name type="scientific">Hortaea werneckii</name>
    <name type="common">Black yeast</name>
    <name type="synonym">Cladosporium werneckii</name>
    <dbReference type="NCBI Taxonomy" id="91943"/>
    <lineage>
        <taxon>Eukaryota</taxon>
        <taxon>Fungi</taxon>
        <taxon>Dikarya</taxon>
        <taxon>Ascomycota</taxon>
        <taxon>Pezizomycotina</taxon>
        <taxon>Dothideomycetes</taxon>
        <taxon>Dothideomycetidae</taxon>
        <taxon>Mycosphaerellales</taxon>
        <taxon>Teratosphaeriaceae</taxon>
        <taxon>Hortaea</taxon>
    </lineage>
</organism>
<feature type="active site" description="Proton donor" evidence="6">
    <location>
        <position position="218"/>
    </location>
</feature>
<keyword evidence="4 8" id="KW-0326">Glycosidase</keyword>
<dbReference type="GO" id="GO:0004553">
    <property type="term" value="F:hydrolase activity, hydrolyzing O-glycosyl compounds"/>
    <property type="evidence" value="ECO:0007669"/>
    <property type="project" value="InterPro"/>
</dbReference>
<dbReference type="InterPro" id="IPR050727">
    <property type="entry name" value="GH43_arabinanases"/>
</dbReference>
<dbReference type="EMBL" id="QWIR01000021">
    <property type="protein sequence ID" value="RMY93403.1"/>
    <property type="molecule type" value="Genomic_DNA"/>
</dbReference>
<dbReference type="Gene3D" id="2.115.10.20">
    <property type="entry name" value="Glycosyl hydrolase domain, family 43"/>
    <property type="match status" value="1"/>
</dbReference>
<feature type="site" description="Important for catalytic activity, responsible for pKa modulation of the active site Glu and correct orientation of both the proton donor and substrate" evidence="7">
    <location>
        <position position="178"/>
    </location>
</feature>
<evidence type="ECO:0000256" key="3">
    <source>
        <dbReference type="ARBA" id="ARBA00022801"/>
    </source>
</evidence>
<evidence type="ECO:0000256" key="8">
    <source>
        <dbReference type="RuleBase" id="RU361187"/>
    </source>
</evidence>
<proteinExistence type="inferred from homology"/>
<protein>
    <recommendedName>
        <fullName evidence="5">Endo-1,5-alpha-L-arabinanase A</fullName>
    </recommendedName>
</protein>
<gene>
    <name evidence="10" type="ORF">D0861_01944</name>
</gene>
<comment type="pathway">
    <text evidence="1">Glycan metabolism; L-arabinan degradation.</text>
</comment>
<dbReference type="Pfam" id="PF04616">
    <property type="entry name" value="Glyco_hydro_43"/>
    <property type="match status" value="1"/>
</dbReference>
<evidence type="ECO:0000256" key="6">
    <source>
        <dbReference type="PIRSR" id="PIRSR606710-1"/>
    </source>
</evidence>
<dbReference type="GO" id="GO:0005975">
    <property type="term" value="P:carbohydrate metabolic process"/>
    <property type="evidence" value="ECO:0007669"/>
    <property type="project" value="InterPro"/>
</dbReference>
<comment type="caution">
    <text evidence="10">The sequence shown here is derived from an EMBL/GenBank/DDBJ whole genome shotgun (WGS) entry which is preliminary data.</text>
</comment>
<comment type="similarity">
    <text evidence="2 8">Belongs to the glycosyl hydrolase 43 family.</text>
</comment>
<evidence type="ECO:0000256" key="9">
    <source>
        <dbReference type="SAM" id="Phobius"/>
    </source>
</evidence>
<name>A0A3M7FXH8_HORWE</name>
<keyword evidence="3 8" id="KW-0378">Hydrolase</keyword>
<evidence type="ECO:0000256" key="2">
    <source>
        <dbReference type="ARBA" id="ARBA00009865"/>
    </source>
</evidence>
<dbReference type="PANTHER" id="PTHR43301:SF3">
    <property type="entry name" value="ARABINAN ENDO-1,5-ALPHA-L-ARABINOSIDASE A-RELATED"/>
    <property type="match status" value="1"/>
</dbReference>
<feature type="active site" description="Proton acceptor" evidence="6">
    <location>
        <position position="78"/>
    </location>
</feature>
<evidence type="ECO:0000313" key="11">
    <source>
        <dbReference type="Proteomes" id="UP000268823"/>
    </source>
</evidence>
<dbReference type="InterPro" id="IPR006710">
    <property type="entry name" value="Glyco_hydro_43"/>
</dbReference>
<dbReference type="OrthoDB" id="195678at2759"/>
<reference evidence="10 11" key="1">
    <citation type="journal article" date="2018" name="BMC Genomics">
        <title>Genomic evidence for intraspecific hybridization in a clonal and extremely halotolerant yeast.</title>
        <authorList>
            <person name="Gostincar C."/>
            <person name="Stajich J.E."/>
            <person name="Zupancic J."/>
            <person name="Zalar P."/>
            <person name="Gunde-Cimerman N."/>
        </authorList>
    </citation>
    <scope>NUCLEOTIDE SEQUENCE [LARGE SCALE GENOMIC DNA]</scope>
    <source>
        <strain evidence="10 11">EXF-2788</strain>
    </source>
</reference>
<evidence type="ECO:0000256" key="7">
    <source>
        <dbReference type="PIRSR" id="PIRSR606710-2"/>
    </source>
</evidence>
<keyword evidence="9" id="KW-0472">Membrane</keyword>
<dbReference type="SUPFAM" id="SSF75005">
    <property type="entry name" value="Arabinanase/levansucrase/invertase"/>
    <property type="match status" value="1"/>
</dbReference>
<evidence type="ECO:0000313" key="10">
    <source>
        <dbReference type="EMBL" id="RMY93403.1"/>
    </source>
</evidence>
<keyword evidence="9" id="KW-0812">Transmembrane</keyword>
<accession>A0A3M7FXH8</accession>
<sequence length="339" mass="36853">MAPCDSMDLWVPWFFPFSYFVILYSIVVSFAYFEEEKCVPRDKNKTHHFILPFLASLGLASAFADSSACSGTCVNTHDQSLFRRGSDGTYYRFATGDWTPIFSAPSLTGDWTYLGEVSPSGSSNAKSGHYLDCSVSSLGAWNSAIGVASSPNMDPGTWTDHESTGIESSSGHLYNAIDGNLFITSSDTNLLTFGYFYGDEAGDVYNIEYNATGTRPSEGPFLFEYGDYHYLFWSSWSYCGYNSDRHAPGDGYKVMVCRSSSATGGFVDASGRACTDGGSTLVLGSRGNVYGPGGQSIFNDPSEESVLVYHYVDTTIGYADGAKRLGINKINFSIGWPVV</sequence>
<feature type="transmembrane region" description="Helical" evidence="9">
    <location>
        <begin position="13"/>
        <end position="33"/>
    </location>
</feature>
<evidence type="ECO:0000256" key="5">
    <source>
        <dbReference type="ARBA" id="ARBA00042202"/>
    </source>
</evidence>